<proteinExistence type="predicted"/>
<dbReference type="SUPFAM" id="SSF58038">
    <property type="entry name" value="SNARE fusion complex"/>
    <property type="match status" value="1"/>
</dbReference>
<dbReference type="PANTHER" id="PTHR45701">
    <property type="entry name" value="SYNAPTOBREVIN FAMILY MEMBER"/>
    <property type="match status" value="1"/>
</dbReference>
<keyword evidence="3" id="KW-0812">Transmembrane</keyword>
<dbReference type="Pfam" id="PF00957">
    <property type="entry name" value="Synaptobrevin"/>
    <property type="match status" value="1"/>
</dbReference>
<name>A0A8H4A8F7_GIGMA</name>
<accession>A0A8H4A8F7</accession>
<dbReference type="InterPro" id="IPR016444">
    <property type="entry name" value="Synaptobrevin/VAMP"/>
</dbReference>
<feature type="transmembrane region" description="Helical" evidence="3">
    <location>
        <begin position="82"/>
        <end position="103"/>
    </location>
</feature>
<organism evidence="5 6">
    <name type="scientific">Gigaspora margarita</name>
    <dbReference type="NCBI Taxonomy" id="4874"/>
    <lineage>
        <taxon>Eukaryota</taxon>
        <taxon>Fungi</taxon>
        <taxon>Fungi incertae sedis</taxon>
        <taxon>Mucoromycota</taxon>
        <taxon>Glomeromycotina</taxon>
        <taxon>Glomeromycetes</taxon>
        <taxon>Diversisporales</taxon>
        <taxon>Gigasporaceae</taxon>
        <taxon>Gigaspora</taxon>
    </lineage>
</organism>
<keyword evidence="3" id="KW-1133">Transmembrane helix</keyword>
<dbReference type="OrthoDB" id="2447782at2759"/>
<evidence type="ECO:0000313" key="5">
    <source>
        <dbReference type="EMBL" id="KAF0459954.1"/>
    </source>
</evidence>
<dbReference type="InterPro" id="IPR001388">
    <property type="entry name" value="Synaptobrevin-like"/>
</dbReference>
<evidence type="ECO:0000256" key="2">
    <source>
        <dbReference type="SAM" id="MobiDB-lite"/>
    </source>
</evidence>
<evidence type="ECO:0000256" key="1">
    <source>
        <dbReference type="PROSITE-ProRule" id="PRU00290"/>
    </source>
</evidence>
<evidence type="ECO:0000259" key="4">
    <source>
        <dbReference type="PROSITE" id="PS50892"/>
    </source>
</evidence>
<dbReference type="InterPro" id="IPR042855">
    <property type="entry name" value="V_SNARE_CC"/>
</dbReference>
<dbReference type="AlphaFoldDB" id="A0A8H4A8F7"/>
<dbReference type="Gene3D" id="1.20.5.110">
    <property type="match status" value="1"/>
</dbReference>
<protein>
    <recommendedName>
        <fullName evidence="4">V-SNARE coiled-coil homology domain-containing protein</fullName>
    </recommendedName>
</protein>
<dbReference type="GO" id="GO:0016192">
    <property type="term" value="P:vesicle-mediated transport"/>
    <property type="evidence" value="ECO:0007669"/>
    <property type="project" value="InterPro"/>
</dbReference>
<evidence type="ECO:0000256" key="3">
    <source>
        <dbReference type="SAM" id="Phobius"/>
    </source>
</evidence>
<dbReference type="PROSITE" id="PS50892">
    <property type="entry name" value="V_SNARE"/>
    <property type="match status" value="1"/>
</dbReference>
<keyword evidence="1" id="KW-0175">Coiled coil</keyword>
<gene>
    <name evidence="5" type="ORF">F8M41_000650</name>
</gene>
<dbReference type="Proteomes" id="UP000439903">
    <property type="component" value="Unassembled WGS sequence"/>
</dbReference>
<feature type="domain" description="V-SNARE coiled-coil homology" evidence="4">
    <location>
        <begin position="18"/>
        <end position="78"/>
    </location>
</feature>
<dbReference type="PRINTS" id="PR00219">
    <property type="entry name" value="SYNAPTOBREVN"/>
</dbReference>
<feature type="compositionally biased region" description="Low complexity" evidence="2">
    <location>
        <begin position="1"/>
        <end position="13"/>
    </location>
</feature>
<sequence length="109" mass="12085">MIGSRTPESSRSTSRSKKTETIIGQINTTQEILRSTLVDIANRDEKLDVLKQKSDSLKDAGLKFSEVSIKVRKDMSKKNTNMTIILIIVAILIIAAIVVPIVLKFMGKI</sequence>
<keyword evidence="3" id="KW-0472">Membrane</keyword>
<evidence type="ECO:0000313" key="6">
    <source>
        <dbReference type="Proteomes" id="UP000439903"/>
    </source>
</evidence>
<feature type="region of interest" description="Disordered" evidence="2">
    <location>
        <begin position="1"/>
        <end position="20"/>
    </location>
</feature>
<dbReference type="GO" id="GO:0016020">
    <property type="term" value="C:membrane"/>
    <property type="evidence" value="ECO:0007669"/>
    <property type="project" value="InterPro"/>
</dbReference>
<keyword evidence="6" id="KW-1185">Reference proteome</keyword>
<reference evidence="5 6" key="1">
    <citation type="journal article" date="2019" name="Environ. Microbiol.">
        <title>At the nexus of three kingdoms: the genome of the mycorrhizal fungus Gigaspora margarita provides insights into plant, endobacterial and fungal interactions.</title>
        <authorList>
            <person name="Venice F."/>
            <person name="Ghignone S."/>
            <person name="Salvioli di Fossalunga A."/>
            <person name="Amselem J."/>
            <person name="Novero M."/>
            <person name="Xianan X."/>
            <person name="Sedzielewska Toro K."/>
            <person name="Morin E."/>
            <person name="Lipzen A."/>
            <person name="Grigoriev I.V."/>
            <person name="Henrissat B."/>
            <person name="Martin F.M."/>
            <person name="Bonfante P."/>
        </authorList>
    </citation>
    <scope>NUCLEOTIDE SEQUENCE [LARGE SCALE GENOMIC DNA]</scope>
    <source>
        <strain evidence="5 6">BEG34</strain>
    </source>
</reference>
<comment type="caution">
    <text evidence="5">The sequence shown here is derived from an EMBL/GenBank/DDBJ whole genome shotgun (WGS) entry which is preliminary data.</text>
</comment>
<dbReference type="EMBL" id="WTPW01001050">
    <property type="protein sequence ID" value="KAF0459954.1"/>
    <property type="molecule type" value="Genomic_DNA"/>
</dbReference>